<dbReference type="GO" id="GO:0005777">
    <property type="term" value="C:peroxisome"/>
    <property type="evidence" value="ECO:0007669"/>
    <property type="project" value="TreeGrafter"/>
</dbReference>
<dbReference type="SUPFAM" id="SSF56634">
    <property type="entry name" value="Heme-dependent catalase-like"/>
    <property type="match status" value="1"/>
</dbReference>
<keyword evidence="4" id="KW-0479">Metal-binding</keyword>
<sequence>EDLLQDGVNQAEVVEVGATQPVSPSSKPTPRYFNRERVPERVVHAKGAGAHGSFVVTQDVSHITKAKLFNGVGKKTPLFIRFSTVGGELGSADTVVDPHGFAIKFYTEEGNFDIVGNDIEIFPIRDPMLFPDMSRSRKRNPKTHLKSQDMWWDFVSNRPESSFHTLILMSDIGRAHGYRRMNGSSVHAYKMVNSQGEVVFAKIHWKTEQQAPPMTFQEAKDLLGPQPDYFTQDLYDSIEKKNFPVWTMYFQVMTVKQANAYPRNPFDITRNWRVEDYPLIEVGKFTLDRNPVNYFAEVEQVGYNVANLVPGIEPSPDRMLHGRMFGYADAIMYRQGVNWPTNSDK</sequence>
<dbReference type="GO" id="GO:0004096">
    <property type="term" value="F:catalase activity"/>
    <property type="evidence" value="ECO:0007669"/>
    <property type="project" value="InterPro"/>
</dbReference>
<dbReference type="Gene3D" id="2.40.180.10">
    <property type="entry name" value="Catalase core domain"/>
    <property type="match status" value="1"/>
</dbReference>
<dbReference type="SMART" id="SM01060">
    <property type="entry name" value="Catalase"/>
    <property type="match status" value="1"/>
</dbReference>
<dbReference type="PANTHER" id="PTHR11465">
    <property type="entry name" value="CATALASE"/>
    <property type="match status" value="1"/>
</dbReference>
<name>A0A1D2M871_ORCCI</name>
<evidence type="ECO:0000256" key="3">
    <source>
        <dbReference type="ARBA" id="ARBA00022617"/>
    </source>
</evidence>
<keyword evidence="10" id="KW-1185">Reference proteome</keyword>
<keyword evidence="3" id="KW-0349">Heme</keyword>
<comment type="caution">
    <text evidence="9">The sequence shown here is derived from an EMBL/GenBank/DDBJ whole genome shotgun (WGS) entry which is preliminary data.</text>
</comment>
<dbReference type="InterPro" id="IPR020835">
    <property type="entry name" value="Catalase_sf"/>
</dbReference>
<organism evidence="9 10">
    <name type="scientific">Orchesella cincta</name>
    <name type="common">Springtail</name>
    <name type="synonym">Podura cincta</name>
    <dbReference type="NCBI Taxonomy" id="48709"/>
    <lineage>
        <taxon>Eukaryota</taxon>
        <taxon>Metazoa</taxon>
        <taxon>Ecdysozoa</taxon>
        <taxon>Arthropoda</taxon>
        <taxon>Hexapoda</taxon>
        <taxon>Collembola</taxon>
        <taxon>Entomobryomorpha</taxon>
        <taxon>Entomobryoidea</taxon>
        <taxon>Orchesellidae</taxon>
        <taxon>Orchesellinae</taxon>
        <taxon>Orchesella</taxon>
    </lineage>
</organism>
<evidence type="ECO:0000256" key="7">
    <source>
        <dbReference type="ARBA" id="ARBA00023324"/>
    </source>
</evidence>
<keyword evidence="2" id="KW-0575">Peroxidase</keyword>
<dbReference type="PRINTS" id="PR00067">
    <property type="entry name" value="CATALASE"/>
</dbReference>
<dbReference type="GO" id="GO:0042542">
    <property type="term" value="P:response to hydrogen peroxide"/>
    <property type="evidence" value="ECO:0007669"/>
    <property type="project" value="TreeGrafter"/>
</dbReference>
<dbReference type="GO" id="GO:0020037">
    <property type="term" value="F:heme binding"/>
    <property type="evidence" value="ECO:0007669"/>
    <property type="project" value="InterPro"/>
</dbReference>
<dbReference type="PROSITE" id="PS51402">
    <property type="entry name" value="CATALASE_3"/>
    <property type="match status" value="1"/>
</dbReference>
<keyword evidence="7" id="KW-0376">Hydrogen peroxide</keyword>
<keyword evidence="5" id="KW-0560">Oxidoreductase</keyword>
<evidence type="ECO:0000256" key="2">
    <source>
        <dbReference type="ARBA" id="ARBA00022559"/>
    </source>
</evidence>
<comment type="similarity">
    <text evidence="1">Belongs to the catalase family.</text>
</comment>
<dbReference type="GO" id="GO:0005739">
    <property type="term" value="C:mitochondrion"/>
    <property type="evidence" value="ECO:0007669"/>
    <property type="project" value="TreeGrafter"/>
</dbReference>
<dbReference type="Pfam" id="PF00199">
    <property type="entry name" value="Catalase"/>
    <property type="match status" value="1"/>
</dbReference>
<evidence type="ECO:0000256" key="1">
    <source>
        <dbReference type="ARBA" id="ARBA00005329"/>
    </source>
</evidence>
<proteinExistence type="inferred from homology"/>
<dbReference type="InterPro" id="IPR011614">
    <property type="entry name" value="Catalase_core"/>
</dbReference>
<dbReference type="STRING" id="48709.A0A1D2M871"/>
<dbReference type="InterPro" id="IPR024708">
    <property type="entry name" value="Catalase_AS"/>
</dbReference>
<dbReference type="AlphaFoldDB" id="A0A1D2M871"/>
<feature type="domain" description="Catalase core" evidence="8">
    <location>
        <begin position="9"/>
        <end position="345"/>
    </location>
</feature>
<dbReference type="Proteomes" id="UP000094527">
    <property type="component" value="Unassembled WGS sequence"/>
</dbReference>
<evidence type="ECO:0000256" key="5">
    <source>
        <dbReference type="ARBA" id="ARBA00023002"/>
    </source>
</evidence>
<protein>
    <submittedName>
        <fullName evidence="9">Catalase</fullName>
    </submittedName>
</protein>
<dbReference type="PANTHER" id="PTHR11465:SF9">
    <property type="entry name" value="CATALASE"/>
    <property type="match status" value="1"/>
</dbReference>
<dbReference type="EMBL" id="LJIJ01002832">
    <property type="protein sequence ID" value="ODM89183.1"/>
    <property type="molecule type" value="Genomic_DNA"/>
</dbReference>
<gene>
    <name evidence="9" type="ORF">Ocin01_17499</name>
</gene>
<evidence type="ECO:0000259" key="8">
    <source>
        <dbReference type="SMART" id="SM01060"/>
    </source>
</evidence>
<dbReference type="InterPro" id="IPR018028">
    <property type="entry name" value="Catalase"/>
</dbReference>
<dbReference type="OrthoDB" id="6880011at2759"/>
<evidence type="ECO:0000313" key="9">
    <source>
        <dbReference type="EMBL" id="ODM89183.1"/>
    </source>
</evidence>
<keyword evidence="6" id="KW-0408">Iron</keyword>
<evidence type="ECO:0000313" key="10">
    <source>
        <dbReference type="Proteomes" id="UP000094527"/>
    </source>
</evidence>
<evidence type="ECO:0000256" key="4">
    <source>
        <dbReference type="ARBA" id="ARBA00022723"/>
    </source>
</evidence>
<accession>A0A1D2M871</accession>
<dbReference type="PROSITE" id="PS00438">
    <property type="entry name" value="CATALASE_2"/>
    <property type="match status" value="1"/>
</dbReference>
<reference evidence="9 10" key="1">
    <citation type="journal article" date="2016" name="Genome Biol. Evol.">
        <title>Gene Family Evolution Reflects Adaptation to Soil Environmental Stressors in the Genome of the Collembolan Orchesella cincta.</title>
        <authorList>
            <person name="Faddeeva-Vakhrusheva A."/>
            <person name="Derks M.F."/>
            <person name="Anvar S.Y."/>
            <person name="Agamennone V."/>
            <person name="Suring W."/>
            <person name="Smit S."/>
            <person name="van Straalen N.M."/>
            <person name="Roelofs D."/>
        </authorList>
    </citation>
    <scope>NUCLEOTIDE SEQUENCE [LARGE SCALE GENOMIC DNA]</scope>
    <source>
        <tissue evidence="9">Mixed pool</tissue>
    </source>
</reference>
<evidence type="ECO:0000256" key="6">
    <source>
        <dbReference type="ARBA" id="ARBA00023004"/>
    </source>
</evidence>
<dbReference type="OMA" id="ANAYPRN"/>
<feature type="non-terminal residue" evidence="9">
    <location>
        <position position="1"/>
    </location>
</feature>
<dbReference type="GO" id="GO:0046872">
    <property type="term" value="F:metal ion binding"/>
    <property type="evidence" value="ECO:0007669"/>
    <property type="project" value="UniProtKB-KW"/>
</dbReference>
<dbReference type="GO" id="GO:0042744">
    <property type="term" value="P:hydrogen peroxide catabolic process"/>
    <property type="evidence" value="ECO:0007669"/>
    <property type="project" value="UniProtKB-KW"/>
</dbReference>